<keyword evidence="1" id="KW-0479">Metal-binding</keyword>
<evidence type="ECO:0000313" key="7">
    <source>
        <dbReference type="Proteomes" id="UP001152320"/>
    </source>
</evidence>
<dbReference type="SUPFAM" id="SSF57903">
    <property type="entry name" value="FYVE/PHD zinc finger"/>
    <property type="match status" value="1"/>
</dbReference>
<dbReference type="InterPro" id="IPR013083">
    <property type="entry name" value="Znf_RING/FYVE/PHD"/>
</dbReference>
<sequence>MQIHISSFSSKSYLTLNCRLYSYSSKLTFLCILLVLGGDVELNPGPRSYCGQCNKLDKAVECDGCVKWVHARCTNIDSDEYKKLQLSNPDAKWYCPSCSFPCGIWVVSDPAIECDSCNSWIHNRCSLVSDLDYQNENNLSTAFSTPFPLRLITVILT</sequence>
<dbReference type="GO" id="GO:0008270">
    <property type="term" value="F:zinc ion binding"/>
    <property type="evidence" value="ECO:0007669"/>
    <property type="project" value="UniProtKB-KW"/>
</dbReference>
<reference evidence="6" key="1">
    <citation type="submission" date="2021-10" db="EMBL/GenBank/DDBJ databases">
        <title>Tropical sea cucumber genome reveals ecological adaptation and Cuvierian tubules defense mechanism.</title>
        <authorList>
            <person name="Chen T."/>
        </authorList>
    </citation>
    <scope>NUCLEOTIDE SEQUENCE</scope>
    <source>
        <strain evidence="6">Nanhai2018</strain>
        <tissue evidence="6">Muscle</tissue>
    </source>
</reference>
<proteinExistence type="predicted"/>
<dbReference type="Gene3D" id="3.30.40.10">
    <property type="entry name" value="Zinc/RING finger domain, C3HC4 (zinc finger)"/>
    <property type="match status" value="2"/>
</dbReference>
<dbReference type="InterPro" id="IPR019787">
    <property type="entry name" value="Znf_PHD-finger"/>
</dbReference>
<evidence type="ECO:0000313" key="6">
    <source>
        <dbReference type="EMBL" id="KAJ8049933.1"/>
    </source>
</evidence>
<dbReference type="OrthoDB" id="7479450at2759"/>
<evidence type="ECO:0000256" key="4">
    <source>
        <dbReference type="PROSITE-ProRule" id="PRU00146"/>
    </source>
</evidence>
<feature type="domain" description="PHD-type" evidence="5">
    <location>
        <begin position="47"/>
        <end position="101"/>
    </location>
</feature>
<dbReference type="PROSITE" id="PS50016">
    <property type="entry name" value="ZF_PHD_2"/>
    <property type="match status" value="1"/>
</dbReference>
<dbReference type="EMBL" id="JAIZAY010000001">
    <property type="protein sequence ID" value="KAJ8049933.1"/>
    <property type="molecule type" value="Genomic_DNA"/>
</dbReference>
<keyword evidence="2 4" id="KW-0863">Zinc-finger</keyword>
<evidence type="ECO:0000259" key="5">
    <source>
        <dbReference type="PROSITE" id="PS50016"/>
    </source>
</evidence>
<dbReference type="Pfam" id="PF00628">
    <property type="entry name" value="PHD"/>
    <property type="match status" value="1"/>
</dbReference>
<accession>A0A9Q1HLN0</accession>
<dbReference type="SMART" id="SM00249">
    <property type="entry name" value="PHD"/>
    <property type="match status" value="1"/>
</dbReference>
<evidence type="ECO:0000256" key="2">
    <source>
        <dbReference type="ARBA" id="ARBA00022771"/>
    </source>
</evidence>
<protein>
    <recommendedName>
        <fullName evidence="5">PHD-type domain-containing protein</fullName>
    </recommendedName>
</protein>
<name>A0A9Q1HLN0_HOLLE</name>
<dbReference type="Proteomes" id="UP001152320">
    <property type="component" value="Chromosome 1"/>
</dbReference>
<evidence type="ECO:0000256" key="1">
    <source>
        <dbReference type="ARBA" id="ARBA00022723"/>
    </source>
</evidence>
<evidence type="ECO:0000256" key="3">
    <source>
        <dbReference type="ARBA" id="ARBA00022833"/>
    </source>
</evidence>
<organism evidence="6 7">
    <name type="scientific">Holothuria leucospilota</name>
    <name type="common">Black long sea cucumber</name>
    <name type="synonym">Mertensiothuria leucospilota</name>
    <dbReference type="NCBI Taxonomy" id="206669"/>
    <lineage>
        <taxon>Eukaryota</taxon>
        <taxon>Metazoa</taxon>
        <taxon>Echinodermata</taxon>
        <taxon>Eleutherozoa</taxon>
        <taxon>Echinozoa</taxon>
        <taxon>Holothuroidea</taxon>
        <taxon>Aspidochirotacea</taxon>
        <taxon>Aspidochirotida</taxon>
        <taxon>Holothuriidae</taxon>
        <taxon>Holothuria</taxon>
    </lineage>
</organism>
<dbReference type="InterPro" id="IPR001965">
    <property type="entry name" value="Znf_PHD"/>
</dbReference>
<gene>
    <name evidence="6" type="ORF">HOLleu_02902</name>
</gene>
<dbReference type="InterPro" id="IPR011011">
    <property type="entry name" value="Znf_FYVE_PHD"/>
</dbReference>
<comment type="caution">
    <text evidence="6">The sequence shown here is derived from an EMBL/GenBank/DDBJ whole genome shotgun (WGS) entry which is preliminary data.</text>
</comment>
<dbReference type="AlphaFoldDB" id="A0A9Q1HLN0"/>
<keyword evidence="7" id="KW-1185">Reference proteome</keyword>
<keyword evidence="3" id="KW-0862">Zinc</keyword>